<accession>A0A2G9YKC9</accession>
<keyword evidence="1" id="KW-0175">Coiled coil</keyword>
<evidence type="ECO:0000313" key="2">
    <source>
        <dbReference type="EMBL" id="PIP19686.1"/>
    </source>
</evidence>
<dbReference type="Proteomes" id="UP000231292">
    <property type="component" value="Unassembled WGS sequence"/>
</dbReference>
<organism evidence="2 3">
    <name type="scientific">Candidatus Sherwoodlollariibacterium unditelluris</name>
    <dbReference type="NCBI Taxonomy" id="1974757"/>
    <lineage>
        <taxon>Bacteria</taxon>
        <taxon>Pseudomonadati</taxon>
        <taxon>Candidatus Omnitrophota</taxon>
        <taxon>Candidatus Sherwoodlollariibacterium</taxon>
    </lineage>
</organism>
<feature type="coiled-coil region" evidence="1">
    <location>
        <begin position="26"/>
        <end position="123"/>
    </location>
</feature>
<evidence type="ECO:0000256" key="1">
    <source>
        <dbReference type="SAM" id="Coils"/>
    </source>
</evidence>
<name>A0A2G9YKC9_9BACT</name>
<dbReference type="EMBL" id="PCRK01000026">
    <property type="protein sequence ID" value="PIP19686.1"/>
    <property type="molecule type" value="Genomic_DNA"/>
</dbReference>
<proteinExistence type="predicted"/>
<sequence>MNNRFLKNILILLLASALVFVVFRYISYLRENIRSLEGQKQSLEYQKQSLSQELEKEKNTVEQLKLKNDSLKGNLKAAHKRLNKSFLALSQSEKRAEELSSQADILKAENNALSEEKARLVGDNEAFKSRLTSIPELKKAIQELKRQARLEGNRGFLIKNGKSTSVVKVKIEVTPASGK</sequence>
<evidence type="ECO:0000313" key="3">
    <source>
        <dbReference type="Proteomes" id="UP000231292"/>
    </source>
</evidence>
<protein>
    <submittedName>
        <fullName evidence="2">Uncharacterized protein</fullName>
    </submittedName>
</protein>
<dbReference type="AlphaFoldDB" id="A0A2G9YKC9"/>
<reference evidence="2 3" key="1">
    <citation type="submission" date="2017-09" db="EMBL/GenBank/DDBJ databases">
        <title>Depth-based differentiation of microbial function through sediment-hosted aquifers and enrichment of novel symbionts in the deep terrestrial subsurface.</title>
        <authorList>
            <person name="Probst A.J."/>
            <person name="Ladd B."/>
            <person name="Jarett J.K."/>
            <person name="Geller-Mcgrath D.E."/>
            <person name="Sieber C.M."/>
            <person name="Emerson J.B."/>
            <person name="Anantharaman K."/>
            <person name="Thomas B.C."/>
            <person name="Malmstrom R."/>
            <person name="Stieglmeier M."/>
            <person name="Klingl A."/>
            <person name="Woyke T."/>
            <person name="Ryan C.M."/>
            <person name="Banfield J.F."/>
        </authorList>
    </citation>
    <scope>NUCLEOTIDE SEQUENCE [LARGE SCALE GENOMIC DNA]</scope>
    <source>
        <strain evidence="2">CG23_combo_of_CG06-09_8_20_14_all_41_10</strain>
    </source>
</reference>
<gene>
    <name evidence="2" type="ORF">COX41_01445</name>
</gene>
<comment type="caution">
    <text evidence="2">The sequence shown here is derived from an EMBL/GenBank/DDBJ whole genome shotgun (WGS) entry which is preliminary data.</text>
</comment>